<reference evidence="1" key="1">
    <citation type="submission" date="2022-07" db="EMBL/GenBank/DDBJ databases">
        <title>Phylogenomic reconstructions and comparative analyses of Kickxellomycotina fungi.</title>
        <authorList>
            <person name="Reynolds N.K."/>
            <person name="Stajich J.E."/>
            <person name="Barry K."/>
            <person name="Grigoriev I.V."/>
            <person name="Crous P."/>
            <person name="Smith M.E."/>
        </authorList>
    </citation>
    <scope>NUCLEOTIDE SEQUENCE</scope>
    <source>
        <strain evidence="1">NRRL 5244</strain>
    </source>
</reference>
<comment type="caution">
    <text evidence="1">The sequence shown here is derived from an EMBL/GenBank/DDBJ whole genome shotgun (WGS) entry which is preliminary data.</text>
</comment>
<accession>A0ACC1J214</accession>
<evidence type="ECO:0000313" key="2">
    <source>
        <dbReference type="Proteomes" id="UP001150603"/>
    </source>
</evidence>
<name>A0ACC1J214_9FUNG</name>
<feature type="non-terminal residue" evidence="1">
    <location>
        <position position="358"/>
    </location>
</feature>
<sequence length="358" mass="39156">MPSPTTSPSPSKWAMVNDIASSAVVFVTTNTHMHFDAACQDSHISTGFVVDSERGIIMTNRHVMSTAPSTHTAKFFNGEWVQLAPWYYDPLHDYAFFKYDPAALKTTPAEIELAPEKALRNTEFMVVGNDNGEKFSSAVGYLDDIMRGPPEYNSNGLELIDVNTVYYTSLTMNSTGSSGAPVLDVSGKALAIVGGGSSSSQHIMMLPLHQAKKTLAILQRDEFPSRGTIQTVFSRKESSELERVGFPVAEVLALSGEFRKDKGLLQVESVMPRGPAFLKLMLGDVLAFADGKPVPDFDVLTDILDACVGKDIALVIYRDNQQVEVSARVQDLFKLNPTQLVKIGYGHPDTFSTTILHE</sequence>
<organism evidence="1 2">
    <name type="scientific">Linderina macrospora</name>
    <dbReference type="NCBI Taxonomy" id="4868"/>
    <lineage>
        <taxon>Eukaryota</taxon>
        <taxon>Fungi</taxon>
        <taxon>Fungi incertae sedis</taxon>
        <taxon>Zoopagomycota</taxon>
        <taxon>Kickxellomycotina</taxon>
        <taxon>Kickxellomycetes</taxon>
        <taxon>Kickxellales</taxon>
        <taxon>Kickxellaceae</taxon>
        <taxon>Linderina</taxon>
    </lineage>
</organism>
<keyword evidence="2" id="KW-1185">Reference proteome</keyword>
<protein>
    <submittedName>
        <fullName evidence="1">Uncharacterized protein</fullName>
    </submittedName>
</protein>
<dbReference type="EMBL" id="JANBPW010004653">
    <property type="protein sequence ID" value="KAJ1934422.1"/>
    <property type="molecule type" value="Genomic_DNA"/>
</dbReference>
<dbReference type="Proteomes" id="UP001150603">
    <property type="component" value="Unassembled WGS sequence"/>
</dbReference>
<evidence type="ECO:0000313" key="1">
    <source>
        <dbReference type="EMBL" id="KAJ1934422.1"/>
    </source>
</evidence>
<gene>
    <name evidence="1" type="ORF">FBU59_005703</name>
</gene>
<proteinExistence type="predicted"/>